<evidence type="ECO:0000256" key="1">
    <source>
        <dbReference type="SAM" id="MobiDB-lite"/>
    </source>
</evidence>
<dbReference type="Proteomes" id="UP000243052">
    <property type="component" value="Chromosome viii"/>
</dbReference>
<name>A0A109V0K3_9SACH</name>
<evidence type="ECO:0000313" key="3">
    <source>
        <dbReference type="EMBL" id="AMD22922.1"/>
    </source>
</evidence>
<protein>
    <submittedName>
        <fullName evidence="3">HHR153Cp</fullName>
    </submittedName>
</protein>
<feature type="compositionally biased region" description="Polar residues" evidence="1">
    <location>
        <begin position="158"/>
        <end position="180"/>
    </location>
</feature>
<dbReference type="EMBL" id="CP014248">
    <property type="protein sequence ID" value="AMD22922.1"/>
    <property type="molecule type" value="Genomic_DNA"/>
</dbReference>
<dbReference type="RefSeq" id="XP_017989918.1">
    <property type="nucleotide sequence ID" value="XM_018134429.1"/>
</dbReference>
<evidence type="ECO:0000256" key="2">
    <source>
        <dbReference type="SAM" id="SignalP"/>
    </source>
</evidence>
<keyword evidence="4" id="KW-1185">Reference proteome</keyword>
<keyword evidence="2" id="KW-0732">Signal</keyword>
<feature type="signal peptide" evidence="2">
    <location>
        <begin position="1"/>
        <end position="20"/>
    </location>
</feature>
<feature type="region of interest" description="Disordered" evidence="1">
    <location>
        <begin position="136"/>
        <end position="186"/>
    </location>
</feature>
<proteinExistence type="predicted"/>
<dbReference type="OrthoDB" id="5415592at2759"/>
<organism evidence="3 4">
    <name type="scientific">Eremothecium sinecaudum</name>
    <dbReference type="NCBI Taxonomy" id="45286"/>
    <lineage>
        <taxon>Eukaryota</taxon>
        <taxon>Fungi</taxon>
        <taxon>Dikarya</taxon>
        <taxon>Ascomycota</taxon>
        <taxon>Saccharomycotina</taxon>
        <taxon>Saccharomycetes</taxon>
        <taxon>Saccharomycetales</taxon>
        <taxon>Saccharomycetaceae</taxon>
        <taxon>Eremothecium</taxon>
    </lineage>
</organism>
<reference evidence="3 4" key="1">
    <citation type="submission" date="2016-01" db="EMBL/GenBank/DDBJ databases">
        <title>Genome sequence of the yeast Holleya sinecauda.</title>
        <authorList>
            <person name="Dietrich F.S."/>
        </authorList>
    </citation>
    <scope>NUCLEOTIDE SEQUENCE [LARGE SCALE GENOMIC DNA]</scope>
    <source>
        <strain evidence="3 4">ATCC 58844</strain>
    </source>
</reference>
<evidence type="ECO:0000313" key="4">
    <source>
        <dbReference type="Proteomes" id="UP000243052"/>
    </source>
</evidence>
<accession>A0A109V0K3</accession>
<dbReference type="AlphaFoldDB" id="A0A109V0K3"/>
<dbReference type="GeneID" id="28726291"/>
<sequence length="285" mass="30154">MKICSALIVSLLAASRAVLADSDRFGFVGFVEGPDAGYFTIYDEGKDLLIGRSLKKLSAVINNSGKIQFSNNEWLGVEDSGKIVMGGESSAADGFKIVGGRLTYKDSQDFYAVNDNGNTQWYTQSVGDSPKMDIRPHSTTGTTVVADFDPSEPDKPKTTSGVRSGSSAGNLMQPPRTNAASSSEESRSVLLSTRTIVGTNFIPVIHTPAPNVVVTSMQAVPTTDVTVVSLRVPLSDRPSLLHATSTNGDGSFYNAHRSVESSSKNGAGRLGRLNSYIIGAALLLL</sequence>
<feature type="chain" id="PRO_5007141069" evidence="2">
    <location>
        <begin position="21"/>
        <end position="285"/>
    </location>
</feature>
<gene>
    <name evidence="3" type="ORF">AW171_hschr84985</name>
</gene>